<dbReference type="Proteomes" id="UP001143910">
    <property type="component" value="Unassembled WGS sequence"/>
</dbReference>
<dbReference type="EMBL" id="JANJQO010000424">
    <property type="protein sequence ID" value="KAJ2977932.1"/>
    <property type="molecule type" value="Genomic_DNA"/>
</dbReference>
<comment type="caution">
    <text evidence="1">The sequence shown here is derived from an EMBL/GenBank/DDBJ whole genome shotgun (WGS) entry which is preliminary data.</text>
</comment>
<evidence type="ECO:0000313" key="2">
    <source>
        <dbReference type="Proteomes" id="UP001143910"/>
    </source>
</evidence>
<organism evidence="1 2">
    <name type="scientific">Zarea fungicola</name>
    <dbReference type="NCBI Taxonomy" id="93591"/>
    <lineage>
        <taxon>Eukaryota</taxon>
        <taxon>Fungi</taxon>
        <taxon>Dikarya</taxon>
        <taxon>Ascomycota</taxon>
        <taxon>Pezizomycotina</taxon>
        <taxon>Sordariomycetes</taxon>
        <taxon>Hypocreomycetidae</taxon>
        <taxon>Hypocreales</taxon>
        <taxon>Cordycipitaceae</taxon>
        <taxon>Zarea</taxon>
    </lineage>
</organism>
<accession>A0ACC1NF32</accession>
<protein>
    <submittedName>
        <fullName evidence="1">Uncharacterized protein</fullName>
    </submittedName>
</protein>
<sequence>MNYIISRAIFDGYKAANWHVVIALLSIALGILIHRRYFLGLSHVPGPFFASITRLWHAHIIVKGDFHTRLMQLHKQHGHFVRIAHNEVSISHPDGIARVLLAPLKKAPWYRAMAWPDYRFQNQMSALEPHAQKTITRYLASGYTLTNLLQAEQEFDRVVEMLLGCLDRIDEKAKPIDLGKYLHFAIYDIAGEMFFSKPLGFLEAESDIGNAIGTVAKLNRYAAVAGFFYGVYTFLLANPLVTSMKILPMGYLNHLTTQALDERMAATESRFDIFEHWLREHEENPLGFTKRDIFSNIVFNIPAGSDSPANVLHAIFYYVVRHPASHQRIRDEIDAAIAKGHCLTQVVSYVDAKNLVYLQACIKESLRVYSALAVSIPRVAGDGGVTIGEQTFPKGTILSVNPWVMHYSKECWGSDADQFKPERWLASDAASKEKYLMSFGAGYNACPGQNLAKMELSKITATLLRDYDIQPVAPDQDWSITAHATVIPHSWPVYIKKRR</sequence>
<proteinExistence type="predicted"/>
<name>A0ACC1NF32_9HYPO</name>
<evidence type="ECO:0000313" key="1">
    <source>
        <dbReference type="EMBL" id="KAJ2977932.1"/>
    </source>
</evidence>
<keyword evidence="2" id="KW-1185">Reference proteome</keyword>
<reference evidence="1" key="1">
    <citation type="submission" date="2022-08" db="EMBL/GenBank/DDBJ databases">
        <title>Genome Sequence of Lecanicillium fungicola.</title>
        <authorList>
            <person name="Buettner E."/>
        </authorList>
    </citation>
    <scope>NUCLEOTIDE SEQUENCE</scope>
    <source>
        <strain evidence="1">Babe33</strain>
    </source>
</reference>
<gene>
    <name evidence="1" type="ORF">NQ176_g4093</name>
</gene>